<accession>A0A8T3BX37</accession>
<feature type="region of interest" description="Disordered" evidence="1">
    <location>
        <begin position="36"/>
        <end position="68"/>
    </location>
</feature>
<dbReference type="EMBL" id="JAGYWB010000006">
    <property type="protein sequence ID" value="KAI0520171.1"/>
    <property type="molecule type" value="Genomic_DNA"/>
</dbReference>
<feature type="compositionally biased region" description="Basic residues" evidence="1">
    <location>
        <begin position="39"/>
        <end position="48"/>
    </location>
</feature>
<evidence type="ECO:0000313" key="3">
    <source>
        <dbReference type="Proteomes" id="UP000829196"/>
    </source>
</evidence>
<feature type="region of interest" description="Disordered" evidence="1">
    <location>
        <begin position="116"/>
        <end position="135"/>
    </location>
</feature>
<comment type="caution">
    <text evidence="2">The sequence shown here is derived from an EMBL/GenBank/DDBJ whole genome shotgun (WGS) entry which is preliminary data.</text>
</comment>
<evidence type="ECO:0000313" key="2">
    <source>
        <dbReference type="EMBL" id="KAI0520171.1"/>
    </source>
</evidence>
<gene>
    <name evidence="2" type="ORF">KFK09_007642</name>
</gene>
<dbReference type="Proteomes" id="UP000829196">
    <property type="component" value="Unassembled WGS sequence"/>
</dbReference>
<proteinExistence type="predicted"/>
<evidence type="ECO:0000256" key="1">
    <source>
        <dbReference type="SAM" id="MobiDB-lite"/>
    </source>
</evidence>
<sequence>MCRHLVGRSKSRDGRINRISKCGGLTGIRLGRFGTLVRQRSRRQRGQHKGAAPLTPRSDPAELGGDEQERRKFLHSREAEDEVKTQARFLSRTCTATRSQTERGRLHSVRLTGQSRIGLSSPDRSGRARQREHRRRLAGDFAGKARSGERTGQHRFLIGILDRLSRPDVRRGYQRRDWSKRLVRPEVEAGWDPPARRNSGPVTQRNKAWLSHVKGCWRRDFHRPADVRAVLGLGFRQRSVQAKLHVGLLISRRAIECEDTLDLGFDQDYAEGDVMVTWAVVKQIDEGEKDRRHGSC</sequence>
<name>A0A8T3BX37_DENNO</name>
<dbReference type="AlphaFoldDB" id="A0A8T3BX37"/>
<organism evidence="2 3">
    <name type="scientific">Dendrobium nobile</name>
    <name type="common">Orchid</name>
    <dbReference type="NCBI Taxonomy" id="94219"/>
    <lineage>
        <taxon>Eukaryota</taxon>
        <taxon>Viridiplantae</taxon>
        <taxon>Streptophyta</taxon>
        <taxon>Embryophyta</taxon>
        <taxon>Tracheophyta</taxon>
        <taxon>Spermatophyta</taxon>
        <taxon>Magnoliopsida</taxon>
        <taxon>Liliopsida</taxon>
        <taxon>Asparagales</taxon>
        <taxon>Orchidaceae</taxon>
        <taxon>Epidendroideae</taxon>
        <taxon>Malaxideae</taxon>
        <taxon>Dendrobiinae</taxon>
        <taxon>Dendrobium</taxon>
    </lineage>
</organism>
<protein>
    <submittedName>
        <fullName evidence="2">Uncharacterized protein</fullName>
    </submittedName>
</protein>
<reference evidence="2" key="1">
    <citation type="journal article" date="2022" name="Front. Genet.">
        <title>Chromosome-Scale Assembly of the Dendrobium nobile Genome Provides Insights Into the Molecular Mechanism of the Biosynthesis of the Medicinal Active Ingredient of Dendrobium.</title>
        <authorList>
            <person name="Xu Q."/>
            <person name="Niu S.-C."/>
            <person name="Li K.-L."/>
            <person name="Zheng P.-J."/>
            <person name="Zhang X.-J."/>
            <person name="Jia Y."/>
            <person name="Liu Y."/>
            <person name="Niu Y.-X."/>
            <person name="Yu L.-H."/>
            <person name="Chen D.-F."/>
            <person name="Zhang G.-Q."/>
        </authorList>
    </citation>
    <scope>NUCLEOTIDE SEQUENCE</scope>
    <source>
        <tissue evidence="2">Leaf</tissue>
    </source>
</reference>
<keyword evidence="3" id="KW-1185">Reference proteome</keyword>